<feature type="transmembrane region" description="Helical" evidence="7">
    <location>
        <begin position="116"/>
        <end position="137"/>
    </location>
</feature>
<dbReference type="GO" id="GO:0019646">
    <property type="term" value="P:aerobic electron transport chain"/>
    <property type="evidence" value="ECO:0007669"/>
    <property type="project" value="TreeGrafter"/>
</dbReference>
<feature type="transmembrane region" description="Helical" evidence="7">
    <location>
        <begin position="12"/>
        <end position="40"/>
    </location>
</feature>
<evidence type="ECO:0000256" key="7">
    <source>
        <dbReference type="SAM" id="Phobius"/>
    </source>
</evidence>
<reference evidence="8 9" key="1">
    <citation type="journal article" date="2020" name="Int. J. Syst. Evol. Microbiol.">
        <title>Paraburkholderia madseniana sp. nov., a phenolic acid-degrading bacterium isolated from acidic forest soil.</title>
        <authorList>
            <person name="Wilhelm R.C."/>
            <person name="Murphy S.J.L."/>
            <person name="Feriancek N.M."/>
            <person name="Karasz D.C."/>
            <person name="DeRito C.M."/>
            <person name="Newman J.D."/>
            <person name="Buckley D.H."/>
        </authorList>
    </citation>
    <scope>NUCLEOTIDE SEQUENCE [LARGE SCALE GENOMIC DNA]</scope>
    <source>
        <strain evidence="8 9">RP11</strain>
    </source>
</reference>
<evidence type="ECO:0000313" key="8">
    <source>
        <dbReference type="EMBL" id="KAE8761529.1"/>
    </source>
</evidence>
<comment type="subcellular location">
    <subcellularLocation>
        <location evidence="1">Cell membrane</location>
        <topology evidence="1">Multi-pass membrane protein</topology>
    </subcellularLocation>
</comment>
<comment type="similarity">
    <text evidence="2">Belongs to the cytochrome ubiquinol oxidase subunit 2 family.</text>
</comment>
<dbReference type="OrthoDB" id="9776710at2"/>
<keyword evidence="5 7" id="KW-1133">Transmembrane helix</keyword>
<dbReference type="InterPro" id="IPR003317">
    <property type="entry name" value="Cyt-d_oxidase_su2"/>
</dbReference>
<evidence type="ECO:0000256" key="5">
    <source>
        <dbReference type="ARBA" id="ARBA00022989"/>
    </source>
</evidence>
<name>A0A6N6WN98_9BURK</name>
<dbReference type="AlphaFoldDB" id="A0A6N6WN98"/>
<sequence>MDNAIHTTLAFTWFGLIGLMLAFYVVTDGFDLGIGILSLLRKRREDHDVMVQTIGHVWDANETWLVVLGGALFGAFPEAYARLLQDLYLPVMALIAGLIMRGSAIEFRHSATHGPLWDKVFGIGSLIAAIAQGVVLGKVITGFLPGERSGVFVTVSAVGVVAGYSLLGSTYLVNKTVGELEQWARRLALLSAFVTVAAAALLTAATWFISAVGHDRWTQRGVFHLLIGLGAAAAFAFAYVVGALSMGRSRAPFRASVALFGVSFIGLAVSFFPDFIPGKLGIVEAASDSSTLVFMLIGIGLIFPVMIGYNLYQYYIFRGKVTAGSHVAERPSH</sequence>
<keyword evidence="6 7" id="KW-0472">Membrane</keyword>
<gene>
    <name evidence="8" type="ORF">FSO04_02830</name>
</gene>
<feature type="transmembrane region" description="Helical" evidence="7">
    <location>
        <begin position="253"/>
        <end position="272"/>
    </location>
</feature>
<dbReference type="GO" id="GO:0070069">
    <property type="term" value="C:cytochrome complex"/>
    <property type="evidence" value="ECO:0007669"/>
    <property type="project" value="TreeGrafter"/>
</dbReference>
<dbReference type="GO" id="GO:0005886">
    <property type="term" value="C:plasma membrane"/>
    <property type="evidence" value="ECO:0007669"/>
    <property type="project" value="UniProtKB-SubCell"/>
</dbReference>
<evidence type="ECO:0000313" key="9">
    <source>
        <dbReference type="Proteomes" id="UP000463700"/>
    </source>
</evidence>
<protein>
    <submittedName>
        <fullName evidence="8">Cytochrome BD ubiquinol oxidase subunit II</fullName>
    </submittedName>
</protein>
<dbReference type="GO" id="GO:0009055">
    <property type="term" value="F:electron transfer activity"/>
    <property type="evidence" value="ECO:0007669"/>
    <property type="project" value="TreeGrafter"/>
</dbReference>
<evidence type="ECO:0000256" key="3">
    <source>
        <dbReference type="ARBA" id="ARBA00022475"/>
    </source>
</evidence>
<dbReference type="RefSeq" id="WP_154558251.1">
    <property type="nucleotide sequence ID" value="NZ_JAQQFJ010000007.1"/>
</dbReference>
<proteinExistence type="inferred from homology"/>
<evidence type="ECO:0000256" key="4">
    <source>
        <dbReference type="ARBA" id="ARBA00022692"/>
    </source>
</evidence>
<dbReference type="PANTHER" id="PTHR43141">
    <property type="entry name" value="CYTOCHROME BD2 SUBUNIT II"/>
    <property type="match status" value="1"/>
</dbReference>
<dbReference type="EMBL" id="VOSW01000003">
    <property type="protein sequence ID" value="KAE8761529.1"/>
    <property type="molecule type" value="Genomic_DNA"/>
</dbReference>
<keyword evidence="4 7" id="KW-0812">Transmembrane</keyword>
<feature type="transmembrane region" description="Helical" evidence="7">
    <location>
        <begin position="292"/>
        <end position="312"/>
    </location>
</feature>
<dbReference type="Proteomes" id="UP000463700">
    <property type="component" value="Unassembled WGS sequence"/>
</dbReference>
<organism evidence="8 9">
    <name type="scientific">Paraburkholderia madseniana</name>
    <dbReference type="NCBI Taxonomy" id="2599607"/>
    <lineage>
        <taxon>Bacteria</taxon>
        <taxon>Pseudomonadati</taxon>
        <taxon>Pseudomonadota</taxon>
        <taxon>Betaproteobacteria</taxon>
        <taxon>Burkholderiales</taxon>
        <taxon>Burkholderiaceae</taxon>
        <taxon>Paraburkholderia</taxon>
    </lineage>
</organism>
<dbReference type="GO" id="GO:0016682">
    <property type="term" value="F:oxidoreductase activity, acting on diphenols and related substances as donors, oxygen as acceptor"/>
    <property type="evidence" value="ECO:0007669"/>
    <property type="project" value="TreeGrafter"/>
</dbReference>
<dbReference type="PANTHER" id="PTHR43141:SF4">
    <property type="entry name" value="CYTOCHROME BD2 SUBUNIT II"/>
    <property type="match status" value="1"/>
</dbReference>
<keyword evidence="3" id="KW-1003">Cell membrane</keyword>
<evidence type="ECO:0000256" key="6">
    <source>
        <dbReference type="ARBA" id="ARBA00023136"/>
    </source>
</evidence>
<dbReference type="Pfam" id="PF02322">
    <property type="entry name" value="Cyt_bd_oxida_II"/>
    <property type="match status" value="1"/>
</dbReference>
<comment type="caution">
    <text evidence="8">The sequence shown here is derived from an EMBL/GenBank/DDBJ whole genome shotgun (WGS) entry which is preliminary data.</text>
</comment>
<feature type="transmembrane region" description="Helical" evidence="7">
    <location>
        <begin position="87"/>
        <end position="104"/>
    </location>
</feature>
<accession>A0A6N6WN98</accession>
<evidence type="ECO:0000256" key="2">
    <source>
        <dbReference type="ARBA" id="ARBA00007543"/>
    </source>
</evidence>
<feature type="transmembrane region" description="Helical" evidence="7">
    <location>
        <begin position="187"/>
        <end position="209"/>
    </location>
</feature>
<feature type="transmembrane region" description="Helical" evidence="7">
    <location>
        <begin position="221"/>
        <end position="241"/>
    </location>
</feature>
<feature type="transmembrane region" description="Helical" evidence="7">
    <location>
        <begin position="149"/>
        <end position="167"/>
    </location>
</feature>
<evidence type="ECO:0000256" key="1">
    <source>
        <dbReference type="ARBA" id="ARBA00004651"/>
    </source>
</evidence>